<sequence>MKVDEAQWQKGLEVFDKVYGPGTSAMTLPFRDSAFNQEIVGNQFANLWASDILSMREKRLLVLGATAMLGRADLVEIQMNGALINGEFTDEELDFMPLFILFYAGAGNTTTVFRGIEAAKARRAEREAAGE</sequence>
<evidence type="ECO:0000313" key="1">
    <source>
        <dbReference type="EMBL" id="KMS53072.1"/>
    </source>
</evidence>
<dbReference type="PANTHER" id="PTHR33570:SF2">
    <property type="entry name" value="CARBOXYMUCONOLACTONE DECARBOXYLASE-LIKE DOMAIN-CONTAINING PROTEIN"/>
    <property type="match status" value="1"/>
</dbReference>
<dbReference type="RefSeq" id="WP_066607858.1">
    <property type="nucleotide sequence ID" value="NZ_KQ130436.1"/>
</dbReference>
<accession>A0A0J7XN35</accession>
<dbReference type="PANTHER" id="PTHR33570">
    <property type="entry name" value="4-CARBOXYMUCONOLACTONE DECARBOXYLASE FAMILY PROTEIN"/>
    <property type="match status" value="1"/>
</dbReference>
<dbReference type="STRING" id="1420583.V473_18960"/>
<protein>
    <submittedName>
        <fullName evidence="1">Uncharacterized protein</fullName>
    </submittedName>
</protein>
<dbReference type="InterPro" id="IPR029032">
    <property type="entry name" value="AhpD-like"/>
</dbReference>
<name>A0A0J7XN35_9SPHN</name>
<proteinExistence type="predicted"/>
<dbReference type="Proteomes" id="UP000052232">
    <property type="component" value="Unassembled WGS sequence"/>
</dbReference>
<dbReference type="SUPFAM" id="SSF69118">
    <property type="entry name" value="AhpD-like"/>
    <property type="match status" value="1"/>
</dbReference>
<dbReference type="EMBL" id="JACT01000005">
    <property type="protein sequence ID" value="KMS53072.1"/>
    <property type="molecule type" value="Genomic_DNA"/>
</dbReference>
<dbReference type="InterPro" id="IPR052512">
    <property type="entry name" value="4CMD/NDH-1_regulator"/>
</dbReference>
<evidence type="ECO:0000313" key="2">
    <source>
        <dbReference type="Proteomes" id="UP000052232"/>
    </source>
</evidence>
<dbReference type="PATRIC" id="fig|1420583.3.peg.3590"/>
<comment type="caution">
    <text evidence="1">The sequence shown here is derived from an EMBL/GenBank/DDBJ whole genome shotgun (WGS) entry which is preliminary data.</text>
</comment>
<keyword evidence="2" id="KW-1185">Reference proteome</keyword>
<gene>
    <name evidence="1" type="ORF">V473_18960</name>
</gene>
<dbReference type="AlphaFoldDB" id="A0A0J7XN35"/>
<organism evidence="1 2">
    <name type="scientific">Sphingobium cupriresistens LL01</name>
    <dbReference type="NCBI Taxonomy" id="1420583"/>
    <lineage>
        <taxon>Bacteria</taxon>
        <taxon>Pseudomonadati</taxon>
        <taxon>Pseudomonadota</taxon>
        <taxon>Alphaproteobacteria</taxon>
        <taxon>Sphingomonadales</taxon>
        <taxon>Sphingomonadaceae</taxon>
        <taxon>Sphingobium</taxon>
    </lineage>
</organism>
<reference evidence="1 2" key="1">
    <citation type="journal article" date="2015" name="G3 (Bethesda)">
        <title>Insights into Ongoing Evolution of the Hexachlorocyclohexane Catabolic Pathway from Comparative Genomics of Ten Sphingomonadaceae Strains.</title>
        <authorList>
            <person name="Pearce S.L."/>
            <person name="Oakeshott J.G."/>
            <person name="Pandey G."/>
        </authorList>
    </citation>
    <scope>NUCLEOTIDE SEQUENCE [LARGE SCALE GENOMIC DNA]</scope>
    <source>
        <strain evidence="1 2">LL01</strain>
    </source>
</reference>
<dbReference type="Gene3D" id="1.20.1290.10">
    <property type="entry name" value="AhpD-like"/>
    <property type="match status" value="1"/>
</dbReference>